<dbReference type="EMBL" id="JAADJF010000304">
    <property type="protein sequence ID" value="KAF4425155.1"/>
    <property type="molecule type" value="Genomic_DNA"/>
</dbReference>
<dbReference type="InterPro" id="IPR013783">
    <property type="entry name" value="Ig-like_fold"/>
</dbReference>
<comment type="pathway">
    <text evidence="3">Glycan metabolism; cellulose degradation.</text>
</comment>
<dbReference type="PRINTS" id="PR00133">
    <property type="entry name" value="GLHYDRLASE3"/>
</dbReference>
<sequence>MWQATAAVVPFLCQLAQATNQWPGSKQWDSAQMQAEAFMAQLTLDEKVGMVTGASFDIGTGCLGTIAPIERINFPGWCLADGPNGVARADLVSTFPSGVTIAASWDRQLMGERGYAIGREFRDKGMHILLGPVAGPLGRRPLGGRNWEGFSPDPYLTGVAMDLTIRATQKAGVQTVAKHFIGNEQETQRTRSNIGGKVVEGISSNLDDRTLHELYLWPFADSVRAGTSSIMCSYNRYNQTYACENSRLLSGILKKELGFRGYVMSDWYATHSTSKSANAGLDMEMPGQLSTQGGATWWGPNLTSAVEAGKVSQERLNDMVRRVTTPYFLIKQDKSFPTLDPSTLPLFLSDAGLPPILQNITEVRARDVRSNHGDLIRRIGAESTVLLKNEANILPLKAKNIGVFGNDAADWTDGMALPATPGDVEIAKRKPEWGFDMGTLDIGGGAGGTRHTKIVSPLQGIRDRAKVVGARVQYILNNDVLAANNFRGIYPTPDVCIVFIKTYSVENRDRASFEADWNSTVVVNNVANRCPNTVVVTHSSGVNTFPWANHKNVKAILAAHYPGEQSGNSIADVLWGRVNPSAKLPYTIPVNASDYNSPVILAPRDPSPTGWQDDFYDGLFIDYRLFDKRGIRPLYEFGFGLSYTTFAITGDLSIKQLVANPAASVGPTEKAGRKENLALGGNPQLWHPLLRTTVKVTNTGKVPGATVVQLYLAFPSHSTPRGTPKQVLRGFEKIYLLPGETRRVAFESTRRDVSYWDTETQSWRVPAGQVEVRVGFSSRDIQATAKHSLL</sequence>
<organism evidence="24 25">
    <name type="scientific">Fusarium acutatum</name>
    <dbReference type="NCBI Taxonomy" id="78861"/>
    <lineage>
        <taxon>Eukaryota</taxon>
        <taxon>Fungi</taxon>
        <taxon>Dikarya</taxon>
        <taxon>Ascomycota</taxon>
        <taxon>Pezizomycotina</taxon>
        <taxon>Sordariomycetes</taxon>
        <taxon>Hypocreomycetidae</taxon>
        <taxon>Hypocreales</taxon>
        <taxon>Nectriaceae</taxon>
        <taxon>Fusarium</taxon>
        <taxon>Fusarium fujikuroi species complex</taxon>
    </lineage>
</organism>
<evidence type="ECO:0000256" key="16">
    <source>
        <dbReference type="ARBA" id="ARBA00041601"/>
    </source>
</evidence>
<dbReference type="Pfam" id="PF01915">
    <property type="entry name" value="Glyco_hydro_3_C"/>
    <property type="match status" value="1"/>
</dbReference>
<evidence type="ECO:0000256" key="15">
    <source>
        <dbReference type="ARBA" id="ARBA00041276"/>
    </source>
</evidence>
<keyword evidence="8 24" id="KW-0378">Hydrolase</keyword>
<evidence type="ECO:0000256" key="6">
    <source>
        <dbReference type="ARBA" id="ARBA00022525"/>
    </source>
</evidence>
<evidence type="ECO:0000256" key="19">
    <source>
        <dbReference type="ARBA" id="ARBA00078013"/>
    </source>
</evidence>
<evidence type="ECO:0000256" key="4">
    <source>
        <dbReference type="ARBA" id="ARBA00005336"/>
    </source>
</evidence>
<dbReference type="InterPro" id="IPR002772">
    <property type="entry name" value="Glyco_hydro_3_C"/>
</dbReference>
<dbReference type="Proteomes" id="UP000536711">
    <property type="component" value="Unassembled WGS sequence"/>
</dbReference>
<protein>
    <recommendedName>
        <fullName evidence="18">Beta-glucosidase cel3A</fullName>
        <ecNumber evidence="5">3.2.1.21</ecNumber>
    </recommendedName>
    <alternativeName>
        <fullName evidence="15">Beta-D-glucoside glucohydrolase G</fullName>
    </alternativeName>
    <alternativeName>
        <fullName evidence="19">Beta-D-glucoside glucohydrolase cel3A</fullName>
    </alternativeName>
    <alternativeName>
        <fullName evidence="16">Cellobiase G</fullName>
    </alternativeName>
    <alternativeName>
        <fullName evidence="21">Cellobiase cel3A</fullName>
    </alternativeName>
    <alternativeName>
        <fullName evidence="17">Gentiobiase G</fullName>
    </alternativeName>
    <alternativeName>
        <fullName evidence="20">Gentiobiase cel3A</fullName>
    </alternativeName>
    <alternativeName>
        <fullName evidence="14">Probable beta-glucosidase G</fullName>
    </alternativeName>
</protein>
<evidence type="ECO:0000256" key="21">
    <source>
        <dbReference type="ARBA" id="ARBA00083611"/>
    </source>
</evidence>
<evidence type="ECO:0000256" key="10">
    <source>
        <dbReference type="ARBA" id="ARBA00023277"/>
    </source>
</evidence>
<dbReference type="OrthoDB" id="416222at2759"/>
<evidence type="ECO:0000256" key="20">
    <source>
        <dbReference type="ARBA" id="ARBA00083231"/>
    </source>
</evidence>
<comment type="catalytic activity">
    <reaction evidence="1">
        <text>Hydrolysis of terminal, non-reducing beta-D-glucosyl residues with release of beta-D-glucose.</text>
        <dbReference type="EC" id="3.2.1.21"/>
    </reaction>
</comment>
<dbReference type="InterPro" id="IPR026891">
    <property type="entry name" value="Fn3-like"/>
</dbReference>
<evidence type="ECO:0000256" key="7">
    <source>
        <dbReference type="ARBA" id="ARBA00022729"/>
    </source>
</evidence>
<evidence type="ECO:0000256" key="8">
    <source>
        <dbReference type="ARBA" id="ARBA00022801"/>
    </source>
</evidence>
<keyword evidence="11" id="KW-0326">Glycosidase</keyword>
<accession>A0A8H4JGL3</accession>
<evidence type="ECO:0000256" key="18">
    <source>
        <dbReference type="ARBA" id="ARBA00070030"/>
    </source>
</evidence>
<evidence type="ECO:0000256" key="11">
    <source>
        <dbReference type="ARBA" id="ARBA00023295"/>
    </source>
</evidence>
<dbReference type="GO" id="GO:0005576">
    <property type="term" value="C:extracellular region"/>
    <property type="evidence" value="ECO:0007669"/>
    <property type="project" value="UniProtKB-SubCell"/>
</dbReference>
<dbReference type="EC" id="3.2.1.21" evidence="5"/>
<evidence type="ECO:0000256" key="2">
    <source>
        <dbReference type="ARBA" id="ARBA00004613"/>
    </source>
</evidence>
<dbReference type="Gene3D" id="2.60.40.10">
    <property type="entry name" value="Immunoglobulins"/>
    <property type="match status" value="1"/>
</dbReference>
<evidence type="ECO:0000256" key="14">
    <source>
        <dbReference type="ARBA" id="ARBA00039579"/>
    </source>
</evidence>
<evidence type="ECO:0000256" key="1">
    <source>
        <dbReference type="ARBA" id="ARBA00000448"/>
    </source>
</evidence>
<dbReference type="GO" id="GO:0008422">
    <property type="term" value="F:beta-glucosidase activity"/>
    <property type="evidence" value="ECO:0007669"/>
    <property type="project" value="UniProtKB-EC"/>
</dbReference>
<dbReference type="SUPFAM" id="SSF51445">
    <property type="entry name" value="(Trans)glycosidases"/>
    <property type="match status" value="1"/>
</dbReference>
<dbReference type="InterPro" id="IPR050288">
    <property type="entry name" value="Cellulose_deg_GH3"/>
</dbReference>
<dbReference type="Gene3D" id="3.20.20.300">
    <property type="entry name" value="Glycoside hydrolase, family 3, N-terminal domain"/>
    <property type="match status" value="1"/>
</dbReference>
<comment type="similarity">
    <text evidence="4">Belongs to the glycosyl hydrolase 3 family.</text>
</comment>
<name>A0A8H4JGL3_9HYPO</name>
<keyword evidence="9" id="KW-0325">Glycoprotein</keyword>
<dbReference type="SUPFAM" id="SSF52279">
    <property type="entry name" value="Beta-D-glucan exohydrolase, C-terminal domain"/>
    <property type="match status" value="1"/>
</dbReference>
<dbReference type="PANTHER" id="PTHR42715:SF12">
    <property type="entry name" value="BETA-GLUCOSIDASE G-RELATED"/>
    <property type="match status" value="1"/>
</dbReference>
<dbReference type="FunFam" id="3.20.20.300:FF:000002">
    <property type="entry name" value="Probable beta-glucosidase"/>
    <property type="match status" value="1"/>
</dbReference>
<dbReference type="Pfam" id="PF14310">
    <property type="entry name" value="Fn3-like"/>
    <property type="match status" value="1"/>
</dbReference>
<dbReference type="AlphaFoldDB" id="A0A8H4JGL3"/>
<evidence type="ECO:0000256" key="9">
    <source>
        <dbReference type="ARBA" id="ARBA00023180"/>
    </source>
</evidence>
<gene>
    <name evidence="24" type="ORF">FACUT_10053</name>
</gene>
<dbReference type="InterPro" id="IPR036881">
    <property type="entry name" value="Glyco_hydro_3_C_sf"/>
</dbReference>
<dbReference type="Pfam" id="PF00933">
    <property type="entry name" value="Glyco_hydro_3"/>
    <property type="match status" value="1"/>
</dbReference>
<feature type="domain" description="Fibronectin type III-like" evidence="23">
    <location>
        <begin position="706"/>
        <end position="778"/>
    </location>
</feature>
<dbReference type="PANTHER" id="PTHR42715">
    <property type="entry name" value="BETA-GLUCOSIDASE"/>
    <property type="match status" value="1"/>
</dbReference>
<evidence type="ECO:0000256" key="5">
    <source>
        <dbReference type="ARBA" id="ARBA00012744"/>
    </source>
</evidence>
<dbReference type="GO" id="GO:0009251">
    <property type="term" value="P:glucan catabolic process"/>
    <property type="evidence" value="ECO:0007669"/>
    <property type="project" value="TreeGrafter"/>
</dbReference>
<proteinExistence type="inferred from homology"/>
<evidence type="ECO:0000256" key="22">
    <source>
        <dbReference type="SAM" id="SignalP"/>
    </source>
</evidence>
<reference evidence="24 25" key="1">
    <citation type="submission" date="2020-01" db="EMBL/GenBank/DDBJ databases">
        <title>Identification and distribution of gene clusters putatively required for synthesis of sphingolipid metabolism inhibitors in phylogenetically diverse species of the filamentous fungus Fusarium.</title>
        <authorList>
            <person name="Kim H.-S."/>
            <person name="Busman M."/>
            <person name="Brown D.W."/>
            <person name="Divon H."/>
            <person name="Uhlig S."/>
            <person name="Proctor R.H."/>
        </authorList>
    </citation>
    <scope>NUCLEOTIDE SEQUENCE [LARGE SCALE GENOMIC DNA]</scope>
    <source>
        <strain evidence="24 25">NRRL 13308</strain>
    </source>
</reference>
<keyword evidence="10" id="KW-0119">Carbohydrate metabolism</keyword>
<evidence type="ECO:0000259" key="23">
    <source>
        <dbReference type="SMART" id="SM01217"/>
    </source>
</evidence>
<keyword evidence="25" id="KW-1185">Reference proteome</keyword>
<comment type="function">
    <text evidence="13">Beta-glucosidases are one of a number of cellulolytic enzymes involved in the degradation of cellulosic biomass. Catalyzes the last step releasing glucose from the inhibitory cellobiose.</text>
</comment>
<dbReference type="InterPro" id="IPR036962">
    <property type="entry name" value="Glyco_hydro_3_N_sf"/>
</dbReference>
<evidence type="ECO:0000313" key="25">
    <source>
        <dbReference type="Proteomes" id="UP000536711"/>
    </source>
</evidence>
<evidence type="ECO:0000256" key="12">
    <source>
        <dbReference type="ARBA" id="ARBA00023326"/>
    </source>
</evidence>
<evidence type="ECO:0000256" key="3">
    <source>
        <dbReference type="ARBA" id="ARBA00004987"/>
    </source>
</evidence>
<dbReference type="InterPro" id="IPR001764">
    <property type="entry name" value="Glyco_hydro_3_N"/>
</dbReference>
<keyword evidence="12" id="KW-0624">Polysaccharide degradation</keyword>
<evidence type="ECO:0000256" key="17">
    <source>
        <dbReference type="ARBA" id="ARBA00041808"/>
    </source>
</evidence>
<feature type="signal peptide" evidence="22">
    <location>
        <begin position="1"/>
        <end position="18"/>
    </location>
</feature>
<dbReference type="Gene3D" id="3.40.50.1700">
    <property type="entry name" value="Glycoside hydrolase family 3 C-terminal domain"/>
    <property type="match status" value="1"/>
</dbReference>
<feature type="chain" id="PRO_5034626748" description="Beta-glucosidase cel3A" evidence="22">
    <location>
        <begin position="19"/>
        <end position="790"/>
    </location>
</feature>
<dbReference type="SMART" id="SM01217">
    <property type="entry name" value="Fn3_like"/>
    <property type="match status" value="1"/>
</dbReference>
<dbReference type="InterPro" id="IPR017853">
    <property type="entry name" value="GH"/>
</dbReference>
<keyword evidence="7 22" id="KW-0732">Signal</keyword>
<comment type="subcellular location">
    <subcellularLocation>
        <location evidence="2">Secreted</location>
    </subcellularLocation>
</comment>
<evidence type="ECO:0000313" key="24">
    <source>
        <dbReference type="EMBL" id="KAF4425155.1"/>
    </source>
</evidence>
<evidence type="ECO:0000256" key="13">
    <source>
        <dbReference type="ARBA" id="ARBA00024983"/>
    </source>
</evidence>
<keyword evidence="6" id="KW-0964">Secreted</keyword>
<comment type="caution">
    <text evidence="24">The sequence shown here is derived from an EMBL/GenBank/DDBJ whole genome shotgun (WGS) entry which is preliminary data.</text>
</comment>